<dbReference type="AlphaFoldDB" id="A0A014MHH3"/>
<accession>A0A014MHH3</accession>
<dbReference type="EMBL" id="JBOK01000004">
    <property type="protein sequence ID" value="EXU81176.1"/>
    <property type="molecule type" value="Genomic_DNA"/>
</dbReference>
<dbReference type="Proteomes" id="UP000020766">
    <property type="component" value="Unassembled WGS sequence"/>
</dbReference>
<dbReference type="PATRIC" id="fig|1457173.3.peg.1029"/>
<name>A0A014MHH3_9BURK</name>
<comment type="caution">
    <text evidence="2">The sequence shown here is derived from an EMBL/GenBank/DDBJ whole genome shotgun (WGS) entry which is preliminary data.</text>
</comment>
<organism evidence="2 3">
    <name type="scientific">Comamonas aquatica DA1877</name>
    <dbReference type="NCBI Taxonomy" id="1457173"/>
    <lineage>
        <taxon>Bacteria</taxon>
        <taxon>Pseudomonadati</taxon>
        <taxon>Pseudomonadota</taxon>
        <taxon>Betaproteobacteria</taxon>
        <taxon>Burkholderiales</taxon>
        <taxon>Comamonadaceae</taxon>
        <taxon>Comamonas</taxon>
    </lineage>
</organism>
<sequence length="34" mass="3467">MKEQREDLSSSLPLGAGVPARASPGLGCVCLRAP</sequence>
<proteinExistence type="predicted"/>
<evidence type="ECO:0000313" key="3">
    <source>
        <dbReference type="Proteomes" id="UP000020766"/>
    </source>
</evidence>
<reference evidence="2 3" key="1">
    <citation type="submission" date="2014-01" db="EMBL/GenBank/DDBJ databases">
        <title>Interspecies Systems Biology Uncovers Metabolites Affecting C. elegans Gene Expression and Life History Traits.</title>
        <authorList>
            <person name="Watson E."/>
            <person name="Macneil L.T."/>
            <person name="Ritter A.D."/>
            <person name="Yilmaz L.S."/>
            <person name="Rosebrock A.P."/>
            <person name="Caudy A.A."/>
            <person name="Walhout A.J."/>
        </authorList>
    </citation>
    <scope>NUCLEOTIDE SEQUENCE [LARGE SCALE GENOMIC DNA]</scope>
    <source>
        <strain evidence="2 3">DA1877</strain>
    </source>
</reference>
<evidence type="ECO:0000313" key="2">
    <source>
        <dbReference type="EMBL" id="EXU81176.1"/>
    </source>
</evidence>
<protein>
    <submittedName>
        <fullName evidence="2">Uncharacterized protein</fullName>
    </submittedName>
</protein>
<evidence type="ECO:0000256" key="1">
    <source>
        <dbReference type="SAM" id="MobiDB-lite"/>
    </source>
</evidence>
<gene>
    <name evidence="2" type="ORF">AX13_13485</name>
</gene>
<feature type="region of interest" description="Disordered" evidence="1">
    <location>
        <begin position="1"/>
        <end position="24"/>
    </location>
</feature>
<keyword evidence="3" id="KW-1185">Reference proteome</keyword>